<feature type="compositionally biased region" description="Basic and acidic residues" evidence="1">
    <location>
        <begin position="715"/>
        <end position="729"/>
    </location>
</feature>
<feature type="compositionally biased region" description="Polar residues" evidence="1">
    <location>
        <begin position="357"/>
        <end position="369"/>
    </location>
</feature>
<dbReference type="EMBL" id="NESQ01000067">
    <property type="protein sequence ID" value="PUU80336.1"/>
    <property type="molecule type" value="Genomic_DNA"/>
</dbReference>
<protein>
    <submittedName>
        <fullName evidence="3">Uncharacterized protein</fullName>
    </submittedName>
</protein>
<name>A0A2T6ZXY0_TUBBO</name>
<dbReference type="Gene3D" id="2.120.10.80">
    <property type="entry name" value="Kelch-type beta propeller"/>
    <property type="match status" value="1"/>
</dbReference>
<organism evidence="3 4">
    <name type="scientific">Tuber borchii</name>
    <name type="common">White truffle</name>
    <dbReference type="NCBI Taxonomy" id="42251"/>
    <lineage>
        <taxon>Eukaryota</taxon>
        <taxon>Fungi</taxon>
        <taxon>Dikarya</taxon>
        <taxon>Ascomycota</taxon>
        <taxon>Pezizomycotina</taxon>
        <taxon>Pezizomycetes</taxon>
        <taxon>Pezizales</taxon>
        <taxon>Tuberaceae</taxon>
        <taxon>Tuber</taxon>
    </lineage>
</organism>
<feature type="compositionally biased region" description="Low complexity" evidence="1">
    <location>
        <begin position="648"/>
        <end position="658"/>
    </location>
</feature>
<evidence type="ECO:0000313" key="4">
    <source>
        <dbReference type="Proteomes" id="UP000244722"/>
    </source>
</evidence>
<dbReference type="STRING" id="42251.A0A2T6ZXY0"/>
<feature type="region of interest" description="Disordered" evidence="1">
    <location>
        <begin position="345"/>
        <end position="383"/>
    </location>
</feature>
<accession>A0A2T6ZXY0</accession>
<proteinExistence type="predicted"/>
<reference evidence="3 4" key="1">
    <citation type="submission" date="2017-04" db="EMBL/GenBank/DDBJ databases">
        <title>Draft genome sequence of Tuber borchii Vittad., a whitish edible truffle.</title>
        <authorList>
            <consortium name="DOE Joint Genome Institute"/>
            <person name="Murat C."/>
            <person name="Kuo A."/>
            <person name="Barry K.W."/>
            <person name="Clum A."/>
            <person name="Dockter R.B."/>
            <person name="Fauchery L."/>
            <person name="Iotti M."/>
            <person name="Kohler A."/>
            <person name="Labutti K."/>
            <person name="Lindquist E.A."/>
            <person name="Lipzen A."/>
            <person name="Ohm R.A."/>
            <person name="Wang M."/>
            <person name="Grigoriev I.V."/>
            <person name="Zambonelli A."/>
            <person name="Martin F.M."/>
        </authorList>
    </citation>
    <scope>NUCLEOTIDE SEQUENCE [LARGE SCALE GENOMIC DNA]</scope>
    <source>
        <strain evidence="3 4">Tbo3840</strain>
    </source>
</reference>
<dbReference type="SUPFAM" id="SSF117281">
    <property type="entry name" value="Kelch motif"/>
    <property type="match status" value="1"/>
</dbReference>
<feature type="transmembrane region" description="Helical" evidence="2">
    <location>
        <begin position="394"/>
        <end position="416"/>
    </location>
</feature>
<evidence type="ECO:0000256" key="1">
    <source>
        <dbReference type="SAM" id="MobiDB-lite"/>
    </source>
</evidence>
<feature type="compositionally biased region" description="Low complexity" evidence="1">
    <location>
        <begin position="370"/>
        <end position="383"/>
    </location>
</feature>
<evidence type="ECO:0000256" key="2">
    <source>
        <dbReference type="SAM" id="Phobius"/>
    </source>
</evidence>
<dbReference type="OrthoDB" id="5352000at2759"/>
<keyword evidence="2" id="KW-0812">Transmembrane</keyword>
<gene>
    <name evidence="3" type="ORF">B9Z19DRAFT_1123713</name>
</gene>
<feature type="compositionally biased region" description="Polar residues" evidence="1">
    <location>
        <begin position="261"/>
        <end position="293"/>
    </location>
</feature>
<feature type="region of interest" description="Disordered" evidence="1">
    <location>
        <begin position="633"/>
        <end position="732"/>
    </location>
</feature>
<keyword evidence="2" id="KW-1133">Transmembrane helix</keyword>
<keyword evidence="4" id="KW-1185">Reference proteome</keyword>
<dbReference type="InterPro" id="IPR015915">
    <property type="entry name" value="Kelch-typ_b-propeller"/>
</dbReference>
<comment type="caution">
    <text evidence="3">The sequence shown here is derived from an EMBL/GenBank/DDBJ whole genome shotgun (WGS) entry which is preliminary data.</text>
</comment>
<keyword evidence="2" id="KW-0472">Membrane</keyword>
<feature type="region of interest" description="Disordered" evidence="1">
    <location>
        <begin position="244"/>
        <end position="293"/>
    </location>
</feature>
<sequence>MSVPVPEKPLGNHCSVIFNGTLYTYSATAFQSLRLAKDEKWQVLPSGVGTSGAECVHAHRNTPQEALYVVGGTTSDPSAVPETGFGGVQRWSFIDKKWENIALPTPVAFNLTHHGATYLETSQQLIIFSGTKWPDTSTPSANTYLIKTSAPFEITSIPAADPLLAPLVLPWEKSGALVVGGDVANTNLKVFDIDGGWKNLGVKLKEGLPAKGKAAVSLMDGDDGSRMLLVFDMTTAPTTVTLTKVKEPTGSSGNKHRRQESATQTQTSLAPAPSVTSLTQENWPAYNGSSAPGSTRDGFSLAYEGDMVVISGGGDARDPVAVFNARSNTWVNTTELFTGQSFITESSSSTSSQTATHLNRPTPQVSPIITSTPTGSAAAASPGSSGAKLSTIQLLFVVLGSILGAVLILAIALFFLKRRKRQEAHRQAGHERRASGATRMSFQDRGTSFIREADGPLPSPRRGILGRSNSDSWAHVEKQALNPSSSFTDVGPTVHAVGGIGIVISGQNTSQLPPAKNNKTADRTPSLNYDKGRGSGWSEWFSGTNATTNLVTLPQRTYSTARSSAYTDATTSGYPPPQGLHTNPYLHNAGTGVIAGGIGVAATFLPPSHSQTNLQRSPSKGLVLQDPGVGVGFDHRGNHQRLHPDNASVSSRASSFSSGIPDSINDERVMNSVWTPMDGDGRDEWEYGGGGRGSQGQQRQTLTSSVYPESFLIGDEPRRSTGPDLRSGRSVDNLSWLNLRQS</sequence>
<dbReference type="AlphaFoldDB" id="A0A2T6ZXY0"/>
<feature type="compositionally biased region" description="Low complexity" evidence="1">
    <location>
        <begin position="345"/>
        <end position="356"/>
    </location>
</feature>
<feature type="region of interest" description="Disordered" evidence="1">
    <location>
        <begin position="508"/>
        <end position="529"/>
    </location>
</feature>
<evidence type="ECO:0000313" key="3">
    <source>
        <dbReference type="EMBL" id="PUU80336.1"/>
    </source>
</evidence>
<dbReference type="Proteomes" id="UP000244722">
    <property type="component" value="Unassembled WGS sequence"/>
</dbReference>